<comment type="similarity">
    <text evidence="2">Belongs to the glycosyl hydrolase 20 family.</text>
</comment>
<dbReference type="Pfam" id="PF02838">
    <property type="entry name" value="Glyco_hydro_20b"/>
    <property type="match status" value="1"/>
</dbReference>
<dbReference type="AlphaFoldDB" id="A0AAT9FS22"/>
<dbReference type="GO" id="GO:0005975">
    <property type="term" value="P:carbohydrate metabolic process"/>
    <property type="evidence" value="ECO:0007669"/>
    <property type="project" value="InterPro"/>
</dbReference>
<dbReference type="KEGG" id="osu:NT6N_38420"/>
<evidence type="ECO:0000259" key="9">
    <source>
        <dbReference type="Pfam" id="PF02838"/>
    </source>
</evidence>
<feature type="signal peptide" evidence="7">
    <location>
        <begin position="1"/>
        <end position="20"/>
    </location>
</feature>
<sequence length="526" mass="59571">MMIKQLITLFAAFLTCHVSAAEHSIIPQPVSYQKADGYFVLKPGAFVYASHDVVGFYLKQLNDASGQDLRMAPADASCAIQFLSGEMRKGQDKKLEKLGEGEYHLSILPTVANIYADSASGHFYGLQTLCQLLRTSEHNDGARTLPCAEISDAPRFGWRGYMLDESRHFSGTEAVKRTLDAMAYYKMNRFHWHLTDSHGWRIEIKKYPKLTTVGGIGNLTDPKAPAAFYTQEQIKDIVAYAKARHITVIPEIDMPGHANAAVRAYPQYSGGKSSKHGEFTFNPADEATDAFLKDILTEVAALFPDAGIIHYGGDEVHFGWDKWPELPQVKKIMEKDNLKLKDVERLFNQRLAKVINELGYKTGGWDELSGAGLPRDKTLLFWWRHDKPQALDYALKEGYEVVLCPRRPCYLDFVQHESHKSGRRWGGFNPLADTYGFPDALEMPENYRGKVLGIQACLWTETTVTQERRDFMAYPRLLALAEAAWTPTKRKEFANFESRLKLHLPQLKQRGIGYYDPFTNSPEITK</sequence>
<dbReference type="InterPro" id="IPR015882">
    <property type="entry name" value="HEX_bac_N"/>
</dbReference>
<evidence type="ECO:0000256" key="6">
    <source>
        <dbReference type="PIRSR" id="PIRSR625705-1"/>
    </source>
</evidence>
<dbReference type="GO" id="GO:0016020">
    <property type="term" value="C:membrane"/>
    <property type="evidence" value="ECO:0007669"/>
    <property type="project" value="TreeGrafter"/>
</dbReference>
<feature type="domain" description="Beta-hexosaminidase bacterial type N-terminal" evidence="9">
    <location>
        <begin position="23"/>
        <end position="153"/>
    </location>
</feature>
<dbReference type="EMBL" id="AP026866">
    <property type="protein sequence ID" value="BDS08802.1"/>
    <property type="molecule type" value="Genomic_DNA"/>
</dbReference>
<protein>
    <recommendedName>
        <fullName evidence="3">beta-N-acetylhexosaminidase</fullName>
        <ecNumber evidence="3">3.2.1.52</ecNumber>
    </recommendedName>
</protein>
<feature type="active site" description="Proton donor" evidence="6">
    <location>
        <position position="315"/>
    </location>
</feature>
<comment type="catalytic activity">
    <reaction evidence="1">
        <text>Hydrolysis of terminal non-reducing N-acetyl-D-hexosamine residues in N-acetyl-beta-D-hexosaminides.</text>
        <dbReference type="EC" id="3.2.1.52"/>
    </reaction>
</comment>
<dbReference type="EC" id="3.2.1.52" evidence="3"/>
<dbReference type="CDD" id="cd06563">
    <property type="entry name" value="GH20_chitobiase-like"/>
    <property type="match status" value="1"/>
</dbReference>
<evidence type="ECO:0000313" key="10">
    <source>
        <dbReference type="EMBL" id="BDS08802.1"/>
    </source>
</evidence>
<keyword evidence="7" id="KW-0732">Signal</keyword>
<evidence type="ECO:0000256" key="4">
    <source>
        <dbReference type="ARBA" id="ARBA00022801"/>
    </source>
</evidence>
<dbReference type="InterPro" id="IPR017853">
    <property type="entry name" value="GH"/>
</dbReference>
<dbReference type="PANTHER" id="PTHR22600:SF57">
    <property type="entry name" value="BETA-N-ACETYLHEXOSAMINIDASE"/>
    <property type="match status" value="1"/>
</dbReference>
<evidence type="ECO:0000256" key="1">
    <source>
        <dbReference type="ARBA" id="ARBA00001231"/>
    </source>
</evidence>
<dbReference type="GO" id="GO:0004563">
    <property type="term" value="F:beta-N-acetylhexosaminidase activity"/>
    <property type="evidence" value="ECO:0007669"/>
    <property type="project" value="UniProtKB-EC"/>
</dbReference>
<feature type="chain" id="PRO_5043703417" description="beta-N-acetylhexosaminidase" evidence="7">
    <location>
        <begin position="21"/>
        <end position="526"/>
    </location>
</feature>
<reference evidence="10" key="1">
    <citation type="submission" date="2024-07" db="EMBL/GenBank/DDBJ databases">
        <title>Complete genome sequence of Verrucomicrobiaceae bacterium NT6N.</title>
        <authorList>
            <person name="Huang C."/>
            <person name="Takami H."/>
            <person name="Hamasaki K."/>
        </authorList>
    </citation>
    <scope>NUCLEOTIDE SEQUENCE</scope>
    <source>
        <strain evidence="10">NT6N</strain>
    </source>
</reference>
<evidence type="ECO:0000256" key="7">
    <source>
        <dbReference type="SAM" id="SignalP"/>
    </source>
</evidence>
<name>A0AAT9FS22_9BACT</name>
<proteinExistence type="inferred from homology"/>
<dbReference type="InterPro" id="IPR025705">
    <property type="entry name" value="Beta_hexosaminidase_sua/sub"/>
</dbReference>
<evidence type="ECO:0000259" key="8">
    <source>
        <dbReference type="Pfam" id="PF00728"/>
    </source>
</evidence>
<dbReference type="InterPro" id="IPR029018">
    <property type="entry name" value="Hex-like_dom2"/>
</dbReference>
<dbReference type="PIRSF" id="PIRSF001093">
    <property type="entry name" value="B-hxosamndse_ab_euk"/>
    <property type="match status" value="1"/>
</dbReference>
<dbReference type="PANTHER" id="PTHR22600">
    <property type="entry name" value="BETA-HEXOSAMINIDASE"/>
    <property type="match status" value="1"/>
</dbReference>
<dbReference type="SUPFAM" id="SSF51445">
    <property type="entry name" value="(Trans)glycosidases"/>
    <property type="match status" value="1"/>
</dbReference>
<evidence type="ECO:0000256" key="2">
    <source>
        <dbReference type="ARBA" id="ARBA00006285"/>
    </source>
</evidence>
<dbReference type="Pfam" id="PF00728">
    <property type="entry name" value="Glyco_hydro_20"/>
    <property type="match status" value="1"/>
</dbReference>
<evidence type="ECO:0000256" key="3">
    <source>
        <dbReference type="ARBA" id="ARBA00012663"/>
    </source>
</evidence>
<keyword evidence="4" id="KW-0378">Hydrolase</keyword>
<dbReference type="GO" id="GO:0030203">
    <property type="term" value="P:glycosaminoglycan metabolic process"/>
    <property type="evidence" value="ECO:0007669"/>
    <property type="project" value="TreeGrafter"/>
</dbReference>
<gene>
    <name evidence="10" type="ORF">NT6N_38420</name>
</gene>
<dbReference type="SUPFAM" id="SSF55545">
    <property type="entry name" value="beta-N-acetylhexosaminidase-like domain"/>
    <property type="match status" value="1"/>
</dbReference>
<accession>A0AAT9FS22</accession>
<feature type="domain" description="Glycoside hydrolase family 20 catalytic" evidence="8">
    <location>
        <begin position="156"/>
        <end position="487"/>
    </location>
</feature>
<dbReference type="InterPro" id="IPR015883">
    <property type="entry name" value="Glyco_hydro_20_cat"/>
</dbReference>
<keyword evidence="5" id="KW-0326">Glycosidase</keyword>
<dbReference type="PRINTS" id="PR00738">
    <property type="entry name" value="GLHYDRLASE20"/>
</dbReference>
<dbReference type="Gene3D" id="3.20.20.80">
    <property type="entry name" value="Glycosidases"/>
    <property type="match status" value="1"/>
</dbReference>
<organism evidence="10">
    <name type="scientific">Oceaniferula spumae</name>
    <dbReference type="NCBI Taxonomy" id="2979115"/>
    <lineage>
        <taxon>Bacteria</taxon>
        <taxon>Pseudomonadati</taxon>
        <taxon>Verrucomicrobiota</taxon>
        <taxon>Verrucomicrobiia</taxon>
        <taxon>Verrucomicrobiales</taxon>
        <taxon>Verrucomicrobiaceae</taxon>
        <taxon>Oceaniferula</taxon>
    </lineage>
</organism>
<dbReference type="Gene3D" id="3.30.379.10">
    <property type="entry name" value="Chitobiase/beta-hexosaminidase domain 2-like"/>
    <property type="match status" value="1"/>
</dbReference>
<evidence type="ECO:0000256" key="5">
    <source>
        <dbReference type="ARBA" id="ARBA00023295"/>
    </source>
</evidence>